<dbReference type="CDD" id="cd09272">
    <property type="entry name" value="RNase_HI_RT_Ty1"/>
    <property type="match status" value="1"/>
</dbReference>
<evidence type="ECO:0000256" key="5">
    <source>
        <dbReference type="ARBA" id="ARBA00022884"/>
    </source>
</evidence>
<gene>
    <name evidence="13" type="ORF">CANINC_002029</name>
</gene>
<evidence type="ECO:0000256" key="4">
    <source>
        <dbReference type="ARBA" id="ARBA00022490"/>
    </source>
</evidence>
<feature type="compositionally biased region" description="Basic residues" evidence="10">
    <location>
        <begin position="281"/>
        <end position="307"/>
    </location>
</feature>
<dbReference type="InterPro" id="IPR012337">
    <property type="entry name" value="RNaseH-like_sf"/>
</dbReference>
<dbReference type="InterPro" id="IPR001878">
    <property type="entry name" value="Znf_CCHC"/>
</dbReference>
<name>A0A4T0X272_9ASCO</name>
<dbReference type="InterPro" id="IPR043502">
    <property type="entry name" value="DNA/RNA_pol_sf"/>
</dbReference>
<dbReference type="Pfam" id="PF00665">
    <property type="entry name" value="rve"/>
    <property type="match status" value="1"/>
</dbReference>
<evidence type="ECO:0000259" key="12">
    <source>
        <dbReference type="PROSITE" id="PS50994"/>
    </source>
</evidence>
<feature type="compositionally biased region" description="Polar residues" evidence="10">
    <location>
        <begin position="878"/>
        <end position="894"/>
    </location>
</feature>
<dbReference type="InterPro" id="IPR001584">
    <property type="entry name" value="Integrase_cat-core"/>
</dbReference>
<dbReference type="InterPro" id="IPR013103">
    <property type="entry name" value="RVT_2"/>
</dbReference>
<keyword evidence="4" id="KW-0963">Cytoplasm</keyword>
<dbReference type="SMART" id="SM00343">
    <property type="entry name" value="ZnF_C2HC"/>
    <property type="match status" value="2"/>
</dbReference>
<evidence type="ECO:0000256" key="8">
    <source>
        <dbReference type="ARBA" id="ARBA00025615"/>
    </source>
</evidence>
<comment type="function">
    <text evidence="8">Integrase (IN) targets the VLP to the nucleus, where a subparticle preintegration complex (PIC) containing at least integrase and the newly synthesized dsDNA copy of the retrotransposon must transit the nuclear membrane. Once in the nucleus, integrase performs the integration of the dsDNA into the host genome.</text>
</comment>
<evidence type="ECO:0000313" key="14">
    <source>
        <dbReference type="Proteomes" id="UP000307173"/>
    </source>
</evidence>
<dbReference type="GO" id="GO:0015074">
    <property type="term" value="P:DNA integration"/>
    <property type="evidence" value="ECO:0007669"/>
    <property type="project" value="InterPro"/>
</dbReference>
<feature type="domain" description="Integrase catalytic" evidence="12">
    <location>
        <begin position="583"/>
        <end position="757"/>
    </location>
</feature>
<comment type="subcellular location">
    <subcellularLocation>
        <location evidence="3">Cytoplasm</location>
    </subcellularLocation>
    <subcellularLocation>
        <location evidence="2">Nucleus</location>
    </subcellularLocation>
</comment>
<comment type="caution">
    <text evidence="13">The sequence shown here is derived from an EMBL/GenBank/DDBJ whole genome shotgun (WGS) entry which is preliminary data.</text>
</comment>
<evidence type="ECO:0000256" key="7">
    <source>
        <dbReference type="ARBA" id="ARBA00025590"/>
    </source>
</evidence>
<dbReference type="GO" id="GO:0005737">
    <property type="term" value="C:cytoplasm"/>
    <property type="evidence" value="ECO:0007669"/>
    <property type="project" value="UniProtKB-SubCell"/>
</dbReference>
<sequence length="1698" mass="193237">MVLNATEEINQIRNNEINLFEDGLGVTLEDDNVDDFYSVKEPTKLEKDFIKFTEHKRDHLILKTTEDFPAWFKQLERYLAFLGLNNAASKLIDERVKNHSKRLKDEQESVIKDLISLTVDPNKFDVNQGLTAQEDLFNIIYKLGYVKNGEQIIEMLNNFKIDVRDSVEVSLKKWNILRLTHNFSKFNIDHKIILSHISKNFPKDATYQPLALIIGKHLNSDKAINLVDVIKEIHDKIRELCSVSSVDVMFNIPKDVNTNNNIQSSRASNEEIRIQNIMKNNSKRSRRRYNRNRINKNTQKKPSKHQLKSPTSCKFCGKDHPSEECPNDKPGICRWCGKEGHMKKQCLSRRLEEAQKKVNAVTSDNISTSLMLNTIRRNDDMVSRVNSRESDDICNGIVLDTGAQASVTGSVDNLHSYFPVSASDQDNIKSVTNTPIKILGYGLLRLRLDFTHPMVIDIPVYHCSNINGTFLSDDDLTDFGVDYRSINGVPYLCWKDEKIRLIKGDKLVYIPPSMFSFEDKKIAGIHEALGHVDRDVAEKSVAKGFVQVDKSELDDSRKEKCITCQIGKARRCDHKAGSRDKYIISIPLRVFHADLMYINVNDNDKEPIGDVSFSMFKWVLALTDDYSKTCFAFPLRRKSEFILHFIRLCNYIKTTFNTSIAVLHTDQGSEFVNKTARNIYDAFGITHVVTNGYSSMENGVAERRNLTIKNDIRTNLVSSKLDYSLWPIVMEYVVSIRNKTAAKNQKLSPEGMIISHYLPTSDILELYPHKFKSFGRHGIWYDVASKQPSLMKTGIHCFYLGPSQYPCASDSRVLNGDKILAFIPQANGYFKPVIKQTTNVSYSMPVKLLKDINLIDFGIKIQPVDTTYNQPQQTKVVDTRNDNQGNSENMVNTDSQNISNNLTNPNINQNATSNEDGINISENIGNVDSNVNLRRSDNNQLNVTNDVQMVDVPISAASKGGTHNVDPTIRDSEVHDVEMNDVAMENIAENKDVDNEPENNDATGTITAEESKLGEEDNSVEEIEEVSAEDVDKLKSFERVVKEGNVNDIIEANKENLVEVAVDKELKDHFNPKDTVTLPEGRLLRSRFKFKTVNSVKLVPDFSKRTGELPNPKRIIYQIVSKDPKEGHEWVDAFNKELNSHKQNSSWDFEPIITSDPEILKRTVKLDVICTEKRAAIGERPKKKVRFVLRGDKQDSSTYSNTYSPTLPYDLLRIILAECVQSRRYSVFLDISTAYLNAEIDHDIYVELPAVLEKDKPKVRLGEKVVHKVKRAIYGLKQSGRLWYERLTNFLISIGFERRGDIPCVLIKPMRGNPNKISIIVGFFVDDMVVTGNSKFEVDRFVDTLSREFNLRITNPDNNGYRDILGINVKENRDKRSGTLLSMDLSMNNYIKKMIIKLGYEKEFKKSRKISTPMTPNFQFDKQTESSLIIDGDQLAQEIHWFREVVGCLQYLATALRPDIAYAANYMARFCMYPHPKLKAELIRILRYTYQTRDYKIRYTRFTSDIEKLNESLITYSDADYAGDVMTRKSTLASIFMMNGGPVAWFARVAKFAATSSTDAEVAAMVESGNGVAYYREILSFLKVIGSAYSRKREYDSYNSSSGGVLADDAKLNPLIIFVDNVSAIYLAQKGVTGSRTKHMGVRVARANEIMEKEHITYKHLGTKEMLADILTKPVTAEVMNTLIPMILTTESPKVKNI</sequence>
<organism evidence="13 14">
    <name type="scientific">Pichia inconspicua</name>
    <dbReference type="NCBI Taxonomy" id="52247"/>
    <lineage>
        <taxon>Eukaryota</taxon>
        <taxon>Fungi</taxon>
        <taxon>Dikarya</taxon>
        <taxon>Ascomycota</taxon>
        <taxon>Saccharomycotina</taxon>
        <taxon>Pichiomycetes</taxon>
        <taxon>Pichiales</taxon>
        <taxon>Pichiaceae</taxon>
        <taxon>Pichia</taxon>
    </lineage>
</organism>
<dbReference type="STRING" id="52247.A0A4T0X272"/>
<keyword evidence="9" id="KW-0479">Metal-binding</keyword>
<dbReference type="PANTHER" id="PTHR11439">
    <property type="entry name" value="GAG-POL-RELATED RETROTRANSPOSON"/>
    <property type="match status" value="1"/>
</dbReference>
<feature type="compositionally biased region" description="Polar residues" evidence="10">
    <location>
        <begin position="911"/>
        <end position="921"/>
    </location>
</feature>
<dbReference type="Gene3D" id="4.10.60.10">
    <property type="entry name" value="Zinc finger, CCHC-type"/>
    <property type="match status" value="1"/>
</dbReference>
<evidence type="ECO:0000256" key="10">
    <source>
        <dbReference type="SAM" id="MobiDB-lite"/>
    </source>
</evidence>
<keyword evidence="6" id="KW-0539">Nucleus</keyword>
<evidence type="ECO:0000256" key="9">
    <source>
        <dbReference type="PROSITE-ProRule" id="PRU00047"/>
    </source>
</evidence>
<accession>A0A4T0X272</accession>
<dbReference type="SUPFAM" id="SSF56672">
    <property type="entry name" value="DNA/RNA polymerases"/>
    <property type="match status" value="1"/>
</dbReference>
<dbReference type="InterPro" id="IPR036875">
    <property type="entry name" value="Znf_CCHC_sf"/>
</dbReference>
<comment type="function">
    <text evidence="7">Reverse transcriptase/ribonuclease H (RT) is a multifunctional enzyme that catalyzes the conversion of the retro-elements RNA genome into dsDNA within the VLP. The enzyme displays a DNA polymerase activity that can copy either DNA or RNA templates, and a ribonuclease H (RNase H) activity that cleaves the RNA strand of RNA-DNA heteroduplexes during plus-strand synthesis and hydrolyzes RNA primers. The conversion leads to a linear dsDNA copy of the retrotransposon that includes long terminal repeats (LTRs) at both ends.</text>
</comment>
<dbReference type="SUPFAM" id="SSF57756">
    <property type="entry name" value="Retrovirus zinc finger-like domains"/>
    <property type="match status" value="1"/>
</dbReference>
<keyword evidence="9" id="KW-0863">Zinc-finger</keyword>
<dbReference type="GO" id="GO:0003723">
    <property type="term" value="F:RNA binding"/>
    <property type="evidence" value="ECO:0007669"/>
    <property type="project" value="UniProtKB-KW"/>
</dbReference>
<evidence type="ECO:0000259" key="11">
    <source>
        <dbReference type="PROSITE" id="PS50158"/>
    </source>
</evidence>
<feature type="region of interest" description="Disordered" evidence="10">
    <location>
        <begin position="878"/>
        <end position="921"/>
    </location>
</feature>
<evidence type="ECO:0000313" key="13">
    <source>
        <dbReference type="EMBL" id="TID29307.1"/>
    </source>
</evidence>
<dbReference type="PROSITE" id="PS50158">
    <property type="entry name" value="ZF_CCHC"/>
    <property type="match status" value="1"/>
</dbReference>
<dbReference type="GO" id="GO:0004523">
    <property type="term" value="F:RNA-DNA hybrid ribonuclease activity"/>
    <property type="evidence" value="ECO:0007669"/>
    <property type="project" value="UniProtKB-EC"/>
</dbReference>
<proteinExistence type="predicted"/>
<dbReference type="OrthoDB" id="5423336at2759"/>
<protein>
    <submittedName>
        <fullName evidence="13">Uncharacterized protein</fullName>
    </submittedName>
</protein>
<dbReference type="Proteomes" id="UP000307173">
    <property type="component" value="Unassembled WGS sequence"/>
</dbReference>
<keyword evidence="9" id="KW-0862">Zinc</keyword>
<evidence type="ECO:0000256" key="3">
    <source>
        <dbReference type="ARBA" id="ARBA00004496"/>
    </source>
</evidence>
<comment type="catalytic activity">
    <reaction evidence="1">
        <text>Endonucleolytic cleavage to 5'-phosphomonoester.</text>
        <dbReference type="EC" id="3.1.26.4"/>
    </reaction>
</comment>
<evidence type="ECO:0000256" key="1">
    <source>
        <dbReference type="ARBA" id="ARBA00000077"/>
    </source>
</evidence>
<dbReference type="PANTHER" id="PTHR11439:SF483">
    <property type="entry name" value="PEPTIDE SYNTHASE GLIP-LIKE, PUTATIVE (AFU_ORTHOLOGUE AFUA_3G12920)-RELATED"/>
    <property type="match status" value="1"/>
</dbReference>
<dbReference type="GO" id="GO:0008270">
    <property type="term" value="F:zinc ion binding"/>
    <property type="evidence" value="ECO:0007669"/>
    <property type="project" value="UniProtKB-KW"/>
</dbReference>
<dbReference type="SUPFAM" id="SSF53098">
    <property type="entry name" value="Ribonuclease H-like"/>
    <property type="match status" value="1"/>
</dbReference>
<reference evidence="13 14" key="1">
    <citation type="journal article" date="2019" name="Front. Genet.">
        <title>Whole-Genome Sequencing of the Opportunistic Yeast Pathogen Candida inconspicua Uncovers Its Hybrid Origin.</title>
        <authorList>
            <person name="Mixao V."/>
            <person name="Hansen A.P."/>
            <person name="Saus E."/>
            <person name="Boekhout T."/>
            <person name="Lass-Florl C."/>
            <person name="Gabaldon T."/>
        </authorList>
    </citation>
    <scope>NUCLEOTIDE SEQUENCE [LARGE SCALE GENOMIC DNA]</scope>
    <source>
        <strain evidence="13 14">CBS 180</strain>
    </source>
</reference>
<feature type="domain" description="CCHC-type" evidence="11">
    <location>
        <begin position="333"/>
        <end position="346"/>
    </location>
</feature>
<dbReference type="EMBL" id="SELW01000324">
    <property type="protein sequence ID" value="TID29307.1"/>
    <property type="molecule type" value="Genomic_DNA"/>
</dbReference>
<dbReference type="GO" id="GO:0005634">
    <property type="term" value="C:nucleus"/>
    <property type="evidence" value="ECO:0007669"/>
    <property type="project" value="UniProtKB-SubCell"/>
</dbReference>
<evidence type="ECO:0000256" key="6">
    <source>
        <dbReference type="ARBA" id="ARBA00023242"/>
    </source>
</evidence>
<feature type="region of interest" description="Disordered" evidence="10">
    <location>
        <begin position="280"/>
        <end position="311"/>
    </location>
</feature>
<dbReference type="Pfam" id="PF07727">
    <property type="entry name" value="RVT_2"/>
    <property type="match status" value="1"/>
</dbReference>
<dbReference type="PROSITE" id="PS50994">
    <property type="entry name" value="INTEGRASE"/>
    <property type="match status" value="1"/>
</dbReference>
<keyword evidence="5" id="KW-0694">RNA-binding</keyword>
<dbReference type="InterPro" id="IPR036397">
    <property type="entry name" value="RNaseH_sf"/>
</dbReference>
<evidence type="ECO:0000256" key="2">
    <source>
        <dbReference type="ARBA" id="ARBA00004123"/>
    </source>
</evidence>
<feature type="compositionally biased region" description="Low complexity" evidence="10">
    <location>
        <begin position="895"/>
        <end position="910"/>
    </location>
</feature>
<keyword evidence="14" id="KW-1185">Reference proteome</keyword>
<dbReference type="Gene3D" id="3.30.420.10">
    <property type="entry name" value="Ribonuclease H-like superfamily/Ribonuclease H"/>
    <property type="match status" value="1"/>
</dbReference>